<dbReference type="GO" id="GO:0046487">
    <property type="term" value="P:glyoxylate metabolic process"/>
    <property type="evidence" value="ECO:0007669"/>
    <property type="project" value="TreeGrafter"/>
</dbReference>
<evidence type="ECO:0000313" key="5">
    <source>
        <dbReference type="EMBL" id="AMD91149.1"/>
    </source>
</evidence>
<dbReference type="InterPro" id="IPR036237">
    <property type="entry name" value="Xyl_isomerase-like_sf"/>
</dbReference>
<evidence type="ECO:0000256" key="2">
    <source>
        <dbReference type="PIRNR" id="PIRNR006241"/>
    </source>
</evidence>
<evidence type="ECO:0000313" key="6">
    <source>
        <dbReference type="Proteomes" id="UP000069241"/>
    </source>
</evidence>
<dbReference type="InterPro" id="IPR053398">
    <property type="entry name" value="HPT_OtnI_isomerases"/>
</dbReference>
<dbReference type="STRING" id="44742.AXF13_14010"/>
<dbReference type="RefSeq" id="WP_062254176.1">
    <property type="nucleotide sequence ID" value="NZ_CP014229.1"/>
</dbReference>
<dbReference type="SUPFAM" id="SSF51658">
    <property type="entry name" value="Xylose isomerase-like"/>
    <property type="match status" value="1"/>
</dbReference>
<dbReference type="PIRSF" id="PIRSF006241">
    <property type="entry name" value="HyI"/>
    <property type="match status" value="1"/>
</dbReference>
<reference evidence="6" key="1">
    <citation type="submission" date="2016-02" db="EMBL/GenBank/DDBJ databases">
        <authorList>
            <person name="Holder M.E."/>
            <person name="Ajami N.J."/>
            <person name="Petrosino J.F."/>
        </authorList>
    </citation>
    <scope>NUCLEOTIDE SEQUENCE [LARGE SCALE GENOMIC DNA]</scope>
    <source>
        <strain evidence="6">CCUG 45958</strain>
    </source>
</reference>
<dbReference type="AlphaFoldDB" id="A0A0X8JLV0"/>
<organism evidence="5 6">
    <name type="scientific">Desulfovibrio fairfieldensis</name>
    <dbReference type="NCBI Taxonomy" id="44742"/>
    <lineage>
        <taxon>Bacteria</taxon>
        <taxon>Pseudomonadati</taxon>
        <taxon>Thermodesulfobacteriota</taxon>
        <taxon>Desulfovibrionia</taxon>
        <taxon>Desulfovibrionales</taxon>
        <taxon>Desulfovibrionaceae</taxon>
        <taxon>Desulfovibrio</taxon>
    </lineage>
</organism>
<keyword evidence="5" id="KW-0670">Pyruvate</keyword>
<proteinExistence type="inferred from homology"/>
<feature type="active site" description="Proton donor/acceptor" evidence="3">
    <location>
        <position position="143"/>
    </location>
</feature>
<feature type="domain" description="Xylose isomerase-like TIM barrel" evidence="4">
    <location>
        <begin position="21"/>
        <end position="256"/>
    </location>
</feature>
<evidence type="ECO:0000256" key="1">
    <source>
        <dbReference type="ARBA" id="ARBA00023235"/>
    </source>
</evidence>
<evidence type="ECO:0000259" key="4">
    <source>
        <dbReference type="Pfam" id="PF01261"/>
    </source>
</evidence>
<evidence type="ECO:0000256" key="3">
    <source>
        <dbReference type="PIRSR" id="PIRSR006241-50"/>
    </source>
</evidence>
<dbReference type="Pfam" id="PF01261">
    <property type="entry name" value="AP_endonuc_2"/>
    <property type="match status" value="1"/>
</dbReference>
<dbReference type="NCBIfam" id="NF043033">
    <property type="entry name" value="OxoTetrIsom"/>
    <property type="match status" value="1"/>
</dbReference>
<dbReference type="InterPro" id="IPR050417">
    <property type="entry name" value="Sugar_Epim/Isomerase"/>
</dbReference>
<name>A0A0X8JLV0_9BACT</name>
<keyword evidence="1 2" id="KW-0413">Isomerase</keyword>
<dbReference type="PANTHER" id="PTHR43489:SF6">
    <property type="entry name" value="HYDROXYPYRUVATE ISOMERASE-RELATED"/>
    <property type="match status" value="1"/>
</dbReference>
<dbReference type="KEGG" id="dfi:AXF13_14010"/>
<dbReference type="Proteomes" id="UP000069241">
    <property type="component" value="Chromosome"/>
</dbReference>
<dbReference type="Gene3D" id="3.20.20.150">
    <property type="entry name" value="Divalent-metal-dependent TIM barrel enzymes"/>
    <property type="match status" value="1"/>
</dbReference>
<keyword evidence="6" id="KW-1185">Reference proteome</keyword>
<dbReference type="PANTHER" id="PTHR43489">
    <property type="entry name" value="ISOMERASE"/>
    <property type="match status" value="1"/>
</dbReference>
<dbReference type="EMBL" id="CP014229">
    <property type="protein sequence ID" value="AMD91149.1"/>
    <property type="molecule type" value="Genomic_DNA"/>
</dbReference>
<gene>
    <name evidence="5" type="ORF">AXF13_14010</name>
</gene>
<dbReference type="FunFam" id="3.20.20.150:FF:000007">
    <property type="entry name" value="Hydroxypyruvate isomerase"/>
    <property type="match status" value="1"/>
</dbReference>
<accession>A0A0X8JLV0</accession>
<comment type="similarity">
    <text evidence="2">Belongs to the hyi family.</text>
</comment>
<feature type="active site" description="Proton donor/acceptor" evidence="3">
    <location>
        <position position="240"/>
    </location>
</feature>
<protein>
    <submittedName>
        <fullName evidence="5">Hydroxypyruvate isomerase</fullName>
    </submittedName>
</protein>
<dbReference type="InterPro" id="IPR013022">
    <property type="entry name" value="Xyl_isomerase-like_TIM-brl"/>
</dbReference>
<sequence length="264" mass="29765">MPRFAANLTMMFTELPFLDRFSAAADQGFQWVEYLFPYEFAPEDLARALERNRLKQALFNLPPGDWAAGERGLACLPGREKEFDDAVEKAVLYAQALNCPRLHAMAGNRLPGASAEIMLTTYLGNIRRAAQRLADEGLELCLEPINQYSMPRYFLRVQEQAAGYIESLGLPNVRLQFDFFHCQMEQGNISGRLRRFFPLIGHCQLAGVPDRHEPDQGELNYPYLLGLLDELGYQGVVGCEYNPAGKTVDGLGWIRAFDVVPNHC</sequence>
<dbReference type="InterPro" id="IPR026040">
    <property type="entry name" value="HyI-like"/>
</dbReference>
<dbReference type="GO" id="GO:0008903">
    <property type="term" value="F:hydroxypyruvate isomerase activity"/>
    <property type="evidence" value="ECO:0007669"/>
    <property type="project" value="TreeGrafter"/>
</dbReference>